<dbReference type="AlphaFoldDB" id="A0A380BX51"/>
<gene>
    <name evidence="3" type="primary">siaP</name>
    <name evidence="3" type="ORF">NCTC4822_01894</name>
</gene>
<dbReference type="Gene3D" id="3.40.190.170">
    <property type="entry name" value="Bacterial extracellular solute-binding protein, family 7"/>
    <property type="match status" value="1"/>
</dbReference>
<dbReference type="PANTHER" id="PTHR33376:SF2">
    <property type="entry name" value="DICARBOXYLATE-BINDING PERIPLASMIC PROTEIN"/>
    <property type="match status" value="1"/>
</dbReference>
<reference evidence="3 4" key="1">
    <citation type="submission" date="2018-06" db="EMBL/GenBank/DDBJ databases">
        <authorList>
            <consortium name="Pathogen Informatics"/>
            <person name="Doyle S."/>
        </authorList>
    </citation>
    <scope>NUCLEOTIDE SEQUENCE [LARGE SCALE GENOMIC DNA]</scope>
    <source>
        <strain evidence="4">ATCC 11859 / DSM 33 / NCIB 8841 / NCTC 4822</strain>
    </source>
</reference>
<protein>
    <submittedName>
        <fullName evidence="3">Neu5Ac-binding protein</fullName>
    </submittedName>
</protein>
<dbReference type="Proteomes" id="UP000254519">
    <property type="component" value="Unassembled WGS sequence"/>
</dbReference>
<sequence length="337" mass="37845">MQKIKAYLIVTVMMLLLLSACSPDDLTKAESSGDGKTYNFKMTHVTQNTHIWQGFAEFLAKELDERSDGRMNLEIYPGGQLGPEPDIVQQLENGSIDFALLTVPYLSSRIPELDAWNMPFLFDSLEDALEAQDSDSAQEMLDLLSEQGLNGMGYMHTGLHHLVLKNDEIQTASDVKGKKLRFTGGPSVLDYWEGLGASPIAMGLTEVYSALQTGVIEGTSIDSNALLSEKYYEISDNYVLTGHMAFGGIFTSSKLNYENIPEEDQKIVNEAVNAAIEWGKVEHLKRESENLIELEEYLPVLELEDKESFITEAEKIYEKYSSDNELIKRFIKENNKK</sequence>
<dbReference type="Pfam" id="PF03480">
    <property type="entry name" value="DctP"/>
    <property type="match status" value="1"/>
</dbReference>
<dbReference type="PIRSF" id="PIRSF006470">
    <property type="entry name" value="DctB"/>
    <property type="match status" value="1"/>
</dbReference>
<evidence type="ECO:0000313" key="3">
    <source>
        <dbReference type="EMBL" id="SUJ08865.1"/>
    </source>
</evidence>
<evidence type="ECO:0000256" key="2">
    <source>
        <dbReference type="SAM" id="SignalP"/>
    </source>
</evidence>
<dbReference type="EMBL" id="UGYZ01000002">
    <property type="protein sequence ID" value="SUJ08865.1"/>
    <property type="molecule type" value="Genomic_DNA"/>
</dbReference>
<organism evidence="3 4">
    <name type="scientific">Sporosarcina pasteurii</name>
    <name type="common">Bacillus pasteurii</name>
    <dbReference type="NCBI Taxonomy" id="1474"/>
    <lineage>
        <taxon>Bacteria</taxon>
        <taxon>Bacillati</taxon>
        <taxon>Bacillota</taxon>
        <taxon>Bacilli</taxon>
        <taxon>Bacillales</taxon>
        <taxon>Caryophanaceae</taxon>
        <taxon>Sporosarcina</taxon>
    </lineage>
</organism>
<evidence type="ECO:0000256" key="1">
    <source>
        <dbReference type="ARBA" id="ARBA00022729"/>
    </source>
</evidence>
<dbReference type="RefSeq" id="WP_115361620.1">
    <property type="nucleotide sequence ID" value="NZ_CP038012.1"/>
</dbReference>
<keyword evidence="1 2" id="KW-0732">Signal</keyword>
<dbReference type="PANTHER" id="PTHR33376">
    <property type="match status" value="1"/>
</dbReference>
<dbReference type="GO" id="GO:0030246">
    <property type="term" value="F:carbohydrate binding"/>
    <property type="evidence" value="ECO:0007669"/>
    <property type="project" value="TreeGrafter"/>
</dbReference>
<dbReference type="PROSITE" id="PS51257">
    <property type="entry name" value="PROKAR_LIPOPROTEIN"/>
    <property type="match status" value="1"/>
</dbReference>
<dbReference type="CDD" id="cd13603">
    <property type="entry name" value="PBP2_TRAP_Siap_TeaA_like"/>
    <property type="match status" value="1"/>
</dbReference>
<dbReference type="GO" id="GO:0030288">
    <property type="term" value="C:outer membrane-bounded periplasmic space"/>
    <property type="evidence" value="ECO:0007669"/>
    <property type="project" value="InterPro"/>
</dbReference>
<evidence type="ECO:0000313" key="4">
    <source>
        <dbReference type="Proteomes" id="UP000254519"/>
    </source>
</evidence>
<proteinExistence type="predicted"/>
<name>A0A380BX51_SPOPA</name>
<dbReference type="InterPro" id="IPR004682">
    <property type="entry name" value="TRAP_DctP"/>
</dbReference>
<keyword evidence="4" id="KW-1185">Reference proteome</keyword>
<dbReference type="InterPro" id="IPR018389">
    <property type="entry name" value="DctP_fam"/>
</dbReference>
<dbReference type="GO" id="GO:0055085">
    <property type="term" value="P:transmembrane transport"/>
    <property type="evidence" value="ECO:0007669"/>
    <property type="project" value="InterPro"/>
</dbReference>
<feature type="signal peptide" evidence="2">
    <location>
        <begin position="1"/>
        <end position="22"/>
    </location>
</feature>
<feature type="chain" id="PRO_5039516968" evidence="2">
    <location>
        <begin position="23"/>
        <end position="337"/>
    </location>
</feature>
<dbReference type="OrthoDB" id="2087at2"/>
<dbReference type="NCBIfam" id="NF037995">
    <property type="entry name" value="TRAP_S1"/>
    <property type="match status" value="1"/>
</dbReference>
<dbReference type="SUPFAM" id="SSF53850">
    <property type="entry name" value="Periplasmic binding protein-like II"/>
    <property type="match status" value="1"/>
</dbReference>
<accession>A0A380BX51</accession>
<dbReference type="InterPro" id="IPR038404">
    <property type="entry name" value="TRAP_DctP_sf"/>
</dbReference>